<dbReference type="GO" id="GO:0000155">
    <property type="term" value="F:phosphorelay sensor kinase activity"/>
    <property type="evidence" value="ECO:0007669"/>
    <property type="project" value="TreeGrafter"/>
</dbReference>
<dbReference type="OrthoDB" id="9766459at2"/>
<dbReference type="AlphaFoldDB" id="A0A150XEZ1"/>
<dbReference type="InterPro" id="IPR005467">
    <property type="entry name" value="His_kinase_dom"/>
</dbReference>
<comment type="caution">
    <text evidence="7">The sequence shown here is derived from an EMBL/GenBank/DDBJ whole genome shotgun (WGS) entry which is preliminary data.</text>
</comment>
<dbReference type="RefSeq" id="WP_068215451.1">
    <property type="nucleotide sequence ID" value="NZ_CP139724.1"/>
</dbReference>
<comment type="catalytic activity">
    <reaction evidence="1">
        <text>ATP + protein L-histidine = ADP + protein N-phospho-L-histidine.</text>
        <dbReference type="EC" id="2.7.13.3"/>
    </reaction>
</comment>
<dbReference type="SUPFAM" id="SSF55874">
    <property type="entry name" value="ATPase domain of HSP90 chaperone/DNA topoisomerase II/histidine kinase"/>
    <property type="match status" value="1"/>
</dbReference>
<keyword evidence="3 4" id="KW-0597">Phosphoprotein</keyword>
<evidence type="ECO:0000256" key="3">
    <source>
        <dbReference type="ARBA" id="ARBA00022553"/>
    </source>
</evidence>
<evidence type="ECO:0000256" key="4">
    <source>
        <dbReference type="PROSITE-ProRule" id="PRU00169"/>
    </source>
</evidence>
<accession>A0A150XEZ1</accession>
<feature type="modified residue" description="4-aspartylphosphate" evidence="4">
    <location>
        <position position="52"/>
    </location>
</feature>
<reference evidence="7 8" key="1">
    <citation type="submission" date="2016-01" db="EMBL/GenBank/DDBJ databases">
        <title>Genome sequencing of Roseivirga spongicola UST030701-084.</title>
        <authorList>
            <person name="Selvaratnam C."/>
            <person name="Thevarajoo S."/>
            <person name="Goh K.M."/>
            <person name="Ee R."/>
            <person name="Chan K.-G."/>
            <person name="Chong C.S."/>
        </authorList>
    </citation>
    <scope>NUCLEOTIDE SEQUENCE [LARGE SCALE GENOMIC DNA]</scope>
    <source>
        <strain evidence="7 8">UST030701-084</strain>
    </source>
</reference>
<dbReference type="Pfam" id="PF00072">
    <property type="entry name" value="Response_reg"/>
    <property type="match status" value="1"/>
</dbReference>
<evidence type="ECO:0000256" key="2">
    <source>
        <dbReference type="ARBA" id="ARBA00012438"/>
    </source>
</evidence>
<protein>
    <recommendedName>
        <fullName evidence="2">histidine kinase</fullName>
        <ecNumber evidence="2">2.7.13.3</ecNumber>
    </recommendedName>
</protein>
<dbReference type="PRINTS" id="PR00344">
    <property type="entry name" value="BCTRLSENSOR"/>
</dbReference>
<dbReference type="SUPFAM" id="SSF52172">
    <property type="entry name" value="CheY-like"/>
    <property type="match status" value="1"/>
</dbReference>
<dbReference type="InterPro" id="IPR011006">
    <property type="entry name" value="CheY-like_superfamily"/>
</dbReference>
<evidence type="ECO:0000259" key="6">
    <source>
        <dbReference type="PROSITE" id="PS50110"/>
    </source>
</evidence>
<sequence>MKKILVIEDNEALRDNIEEILELEGFDVIAARNGEEGVHKAQEFLPDLIVSDVNMPLMDGFEVLAALRDDSSPKTKTIPFIFLTVKKTLQDIRTGMKLGADDYLPKPFNNSELVEAVNKRLKMRHDIVAEETEKYDELKNVVGLPITEVIDEPLKNIERLANLLSGDTAEIILSDVAEIAKLIENDAHKLRKNIIKIIYFYRVEALKKNEEELATLRELKTEEPANQIKLISEELATDFGRNTDLYVHADSSTLLFPEEFLRFCIKELVENAFKYSARNCPVKVMGSVDNGFYNITVQDQGIGFASSSMDQIRPYAKLSKSKYVSEGLGLGLYNIKCLVELFDGSIEMETESGAGTAISILLKTA</sequence>
<dbReference type="PANTHER" id="PTHR43547:SF2">
    <property type="entry name" value="HYBRID SIGNAL TRANSDUCTION HISTIDINE KINASE C"/>
    <property type="match status" value="1"/>
</dbReference>
<dbReference type="Gene3D" id="3.40.50.2300">
    <property type="match status" value="1"/>
</dbReference>
<gene>
    <name evidence="7" type="ORF">AWW68_00435</name>
</gene>
<evidence type="ECO:0000313" key="7">
    <source>
        <dbReference type="EMBL" id="KYG77271.1"/>
    </source>
</evidence>
<dbReference type="SMART" id="SM00448">
    <property type="entry name" value="REC"/>
    <property type="match status" value="1"/>
</dbReference>
<organism evidence="7 8">
    <name type="scientific">Roseivirga spongicola</name>
    <dbReference type="NCBI Taxonomy" id="333140"/>
    <lineage>
        <taxon>Bacteria</taxon>
        <taxon>Pseudomonadati</taxon>
        <taxon>Bacteroidota</taxon>
        <taxon>Cytophagia</taxon>
        <taxon>Cytophagales</taxon>
        <taxon>Roseivirgaceae</taxon>
        <taxon>Roseivirga</taxon>
    </lineage>
</organism>
<evidence type="ECO:0000259" key="5">
    <source>
        <dbReference type="PROSITE" id="PS50109"/>
    </source>
</evidence>
<dbReference type="Pfam" id="PF02518">
    <property type="entry name" value="HATPase_c"/>
    <property type="match status" value="1"/>
</dbReference>
<dbReference type="EMBL" id="LRPC01000001">
    <property type="protein sequence ID" value="KYG77271.1"/>
    <property type="molecule type" value="Genomic_DNA"/>
</dbReference>
<dbReference type="SMART" id="SM00387">
    <property type="entry name" value="HATPase_c"/>
    <property type="match status" value="1"/>
</dbReference>
<dbReference type="PROSITE" id="PS50109">
    <property type="entry name" value="HIS_KIN"/>
    <property type="match status" value="1"/>
</dbReference>
<feature type="domain" description="Response regulatory" evidence="6">
    <location>
        <begin position="3"/>
        <end position="121"/>
    </location>
</feature>
<keyword evidence="8" id="KW-1185">Reference proteome</keyword>
<dbReference type="InterPro" id="IPR004358">
    <property type="entry name" value="Sig_transdc_His_kin-like_C"/>
</dbReference>
<dbReference type="Gene3D" id="3.30.565.10">
    <property type="entry name" value="Histidine kinase-like ATPase, C-terminal domain"/>
    <property type="match status" value="1"/>
</dbReference>
<dbReference type="CDD" id="cd17574">
    <property type="entry name" value="REC_OmpR"/>
    <property type="match status" value="1"/>
</dbReference>
<feature type="domain" description="Histidine kinase" evidence="5">
    <location>
        <begin position="145"/>
        <end position="365"/>
    </location>
</feature>
<dbReference type="PROSITE" id="PS50110">
    <property type="entry name" value="RESPONSE_REGULATORY"/>
    <property type="match status" value="1"/>
</dbReference>
<dbReference type="PANTHER" id="PTHR43547">
    <property type="entry name" value="TWO-COMPONENT HISTIDINE KINASE"/>
    <property type="match status" value="1"/>
</dbReference>
<proteinExistence type="predicted"/>
<evidence type="ECO:0000256" key="1">
    <source>
        <dbReference type="ARBA" id="ARBA00000085"/>
    </source>
</evidence>
<dbReference type="Proteomes" id="UP000075606">
    <property type="component" value="Unassembled WGS sequence"/>
</dbReference>
<dbReference type="EC" id="2.7.13.3" evidence="2"/>
<dbReference type="STRING" id="333140.AWW68_00435"/>
<dbReference type="InterPro" id="IPR036890">
    <property type="entry name" value="HATPase_C_sf"/>
</dbReference>
<evidence type="ECO:0000313" key="8">
    <source>
        <dbReference type="Proteomes" id="UP000075606"/>
    </source>
</evidence>
<dbReference type="InterPro" id="IPR003594">
    <property type="entry name" value="HATPase_dom"/>
</dbReference>
<name>A0A150XEZ1_9BACT</name>
<dbReference type="InterPro" id="IPR001789">
    <property type="entry name" value="Sig_transdc_resp-reg_receiver"/>
</dbReference>